<dbReference type="RefSeq" id="WP_157445498.1">
    <property type="nucleotide sequence ID" value="NZ_JACIEQ010000001.1"/>
</dbReference>
<organism evidence="1 2">
    <name type="scientific">Actibacterium naphthalenivorans</name>
    <dbReference type="NCBI Taxonomy" id="1614693"/>
    <lineage>
        <taxon>Bacteria</taxon>
        <taxon>Pseudomonadati</taxon>
        <taxon>Pseudomonadota</taxon>
        <taxon>Alphaproteobacteria</taxon>
        <taxon>Rhodobacterales</taxon>
        <taxon>Roseobacteraceae</taxon>
        <taxon>Actibacterium</taxon>
    </lineage>
</organism>
<evidence type="ECO:0000313" key="2">
    <source>
        <dbReference type="Proteomes" id="UP000585681"/>
    </source>
</evidence>
<dbReference type="AlphaFoldDB" id="A0A840C879"/>
<name>A0A840C879_9RHOB</name>
<evidence type="ECO:0000313" key="1">
    <source>
        <dbReference type="EMBL" id="MBB4021073.1"/>
    </source>
</evidence>
<dbReference type="Proteomes" id="UP000585681">
    <property type="component" value="Unassembled WGS sequence"/>
</dbReference>
<gene>
    <name evidence="1" type="ORF">GGR17_000864</name>
</gene>
<reference evidence="1" key="1">
    <citation type="submission" date="2020-08" db="EMBL/GenBank/DDBJ databases">
        <title>Genomic Encyclopedia of Type Strains, Phase IV (KMG-IV): sequencing the most valuable type-strain genomes for metagenomic binning, comparative biology and taxonomic classification.</title>
        <authorList>
            <person name="Goeker M."/>
        </authorList>
    </citation>
    <scope>NUCLEOTIDE SEQUENCE [LARGE SCALE GENOMIC DNA]</scope>
    <source>
        <strain evidence="1">DSM 105040</strain>
    </source>
</reference>
<proteinExistence type="predicted"/>
<comment type="caution">
    <text evidence="1">The sequence shown here is derived from an EMBL/GenBank/DDBJ whole genome shotgun (WGS) entry which is preliminary data.</text>
</comment>
<sequence>MWLDAGSCVVAETAELVEYVFDRLPDETHDDALELHITGDAQKRLTQALIRQFKAILHGPV</sequence>
<keyword evidence="2" id="KW-1185">Reference proteome</keyword>
<accession>A0A840C879</accession>
<dbReference type="EMBL" id="JACIEQ010000001">
    <property type="protein sequence ID" value="MBB4021073.1"/>
    <property type="molecule type" value="Genomic_DNA"/>
</dbReference>
<protein>
    <submittedName>
        <fullName evidence="1">Uncharacterized protein</fullName>
    </submittedName>
</protein>